<organism evidence="1 2">
    <name type="scientific">Oryza sativa subsp. japonica</name>
    <name type="common">Rice</name>
    <dbReference type="NCBI Taxonomy" id="39947"/>
    <lineage>
        <taxon>Eukaryota</taxon>
        <taxon>Viridiplantae</taxon>
        <taxon>Streptophyta</taxon>
        <taxon>Embryophyta</taxon>
        <taxon>Tracheophyta</taxon>
        <taxon>Spermatophyta</taxon>
        <taxon>Magnoliopsida</taxon>
        <taxon>Liliopsida</taxon>
        <taxon>Poales</taxon>
        <taxon>Poaceae</taxon>
        <taxon>BOP clade</taxon>
        <taxon>Oryzoideae</taxon>
        <taxon>Oryzeae</taxon>
        <taxon>Oryzinae</taxon>
        <taxon>Oryza</taxon>
        <taxon>Oryza sativa</taxon>
    </lineage>
</organism>
<sequence>MWVGAEEQSAASLCKDKQWKPLFKGVETDELELLTTRLKECYAGLRNIRTGVDDQFHCQIETNMLALELRTLFLDDRFYMDESMVDLLRWSSRTAVEKSDG</sequence>
<dbReference type="Proteomes" id="UP000000763">
    <property type="component" value="Chromosome 3"/>
</dbReference>
<proteinExistence type="predicted"/>
<gene>
    <name evidence="1" type="ORF">OSJNBb0021P10.12</name>
</gene>
<protein>
    <submittedName>
        <fullName evidence="1">Uncharacterized protein</fullName>
    </submittedName>
</protein>
<reference evidence="2" key="1">
    <citation type="journal article" date="2005" name="Nature">
        <title>The map-based sequence of the rice genome.</title>
        <authorList>
            <consortium name="International rice genome sequencing project (IRGSP)"/>
            <person name="Matsumoto T."/>
            <person name="Wu J."/>
            <person name="Kanamori H."/>
            <person name="Katayose Y."/>
            <person name="Fujisawa M."/>
            <person name="Namiki N."/>
            <person name="Mizuno H."/>
            <person name="Yamamoto K."/>
            <person name="Antonio B.A."/>
            <person name="Baba T."/>
            <person name="Sakata K."/>
            <person name="Nagamura Y."/>
            <person name="Aoki H."/>
            <person name="Arikawa K."/>
            <person name="Arita K."/>
            <person name="Bito T."/>
            <person name="Chiden Y."/>
            <person name="Fujitsuka N."/>
            <person name="Fukunaka R."/>
            <person name="Hamada M."/>
            <person name="Harada C."/>
            <person name="Hayashi A."/>
            <person name="Hijishita S."/>
            <person name="Honda M."/>
            <person name="Hosokawa S."/>
            <person name="Ichikawa Y."/>
            <person name="Idonuma A."/>
            <person name="Iijima M."/>
            <person name="Ikeda M."/>
            <person name="Ikeno M."/>
            <person name="Ito K."/>
            <person name="Ito S."/>
            <person name="Ito T."/>
            <person name="Ito Y."/>
            <person name="Ito Y."/>
            <person name="Iwabuchi A."/>
            <person name="Kamiya K."/>
            <person name="Karasawa W."/>
            <person name="Kurita K."/>
            <person name="Katagiri S."/>
            <person name="Kikuta A."/>
            <person name="Kobayashi H."/>
            <person name="Kobayashi N."/>
            <person name="Machita K."/>
            <person name="Maehara T."/>
            <person name="Masukawa M."/>
            <person name="Mizubayashi T."/>
            <person name="Mukai Y."/>
            <person name="Nagasaki H."/>
            <person name="Nagata Y."/>
            <person name="Naito S."/>
            <person name="Nakashima M."/>
            <person name="Nakama Y."/>
            <person name="Nakamichi Y."/>
            <person name="Nakamura M."/>
            <person name="Meguro A."/>
            <person name="Negishi M."/>
            <person name="Ohta I."/>
            <person name="Ohta T."/>
            <person name="Okamoto M."/>
            <person name="Ono N."/>
            <person name="Saji S."/>
            <person name="Sakaguchi M."/>
            <person name="Sakai K."/>
            <person name="Shibata M."/>
            <person name="Shimokawa T."/>
            <person name="Song J."/>
            <person name="Takazaki Y."/>
            <person name="Terasawa K."/>
            <person name="Tsugane M."/>
            <person name="Tsuji K."/>
            <person name="Ueda S."/>
            <person name="Waki K."/>
            <person name="Yamagata H."/>
            <person name="Yamamoto M."/>
            <person name="Yamamoto S."/>
            <person name="Yamane H."/>
            <person name="Yoshiki S."/>
            <person name="Yoshihara R."/>
            <person name="Yukawa K."/>
            <person name="Zhong H."/>
            <person name="Yano M."/>
            <person name="Yuan Q."/>
            <person name="Ouyang S."/>
            <person name="Liu J."/>
            <person name="Jones K.M."/>
            <person name="Gansberger K."/>
            <person name="Moffat K."/>
            <person name="Hill J."/>
            <person name="Bera J."/>
            <person name="Fadrosh D."/>
            <person name="Jin S."/>
            <person name="Johri S."/>
            <person name="Kim M."/>
            <person name="Overton L."/>
            <person name="Reardon M."/>
            <person name="Tsitrin T."/>
            <person name="Vuong H."/>
            <person name="Weaver B."/>
            <person name="Ciecko A."/>
            <person name="Tallon L."/>
            <person name="Jackson J."/>
            <person name="Pai G."/>
            <person name="Aken S.V."/>
            <person name="Utterback T."/>
            <person name="Reidmuller S."/>
            <person name="Feldblyum T."/>
            <person name="Hsiao J."/>
            <person name="Zismann V."/>
            <person name="Iobst S."/>
            <person name="de Vazeille A.R."/>
            <person name="Buell C.R."/>
            <person name="Ying K."/>
            <person name="Li Y."/>
            <person name="Lu T."/>
            <person name="Huang Y."/>
            <person name="Zhao Q."/>
            <person name="Feng Q."/>
            <person name="Zhang L."/>
            <person name="Zhu J."/>
            <person name="Weng Q."/>
            <person name="Mu J."/>
            <person name="Lu Y."/>
            <person name="Fan D."/>
            <person name="Liu Y."/>
            <person name="Guan J."/>
            <person name="Zhang Y."/>
            <person name="Yu S."/>
            <person name="Liu X."/>
            <person name="Zhang Y."/>
            <person name="Hong G."/>
            <person name="Han B."/>
            <person name="Choisne N."/>
            <person name="Demange N."/>
            <person name="Orjeda G."/>
            <person name="Samain S."/>
            <person name="Cattolico L."/>
            <person name="Pelletier E."/>
            <person name="Couloux A."/>
            <person name="Segurens B."/>
            <person name="Wincker P."/>
            <person name="D'Hont A."/>
            <person name="Scarpelli C."/>
            <person name="Weissenbach J."/>
            <person name="Salanoubat M."/>
            <person name="Quetier F."/>
            <person name="Yu Y."/>
            <person name="Kim H.R."/>
            <person name="Rambo T."/>
            <person name="Currie J."/>
            <person name="Collura K."/>
            <person name="Luo M."/>
            <person name="Yang T."/>
            <person name="Ammiraju J.S.S."/>
            <person name="Engler F."/>
            <person name="Soderlund C."/>
            <person name="Wing R.A."/>
            <person name="Palmer L.E."/>
            <person name="de la Bastide M."/>
            <person name="Spiegel L."/>
            <person name="Nascimento L."/>
            <person name="Zutavern T."/>
            <person name="O'Shaughnessy A."/>
            <person name="Dike S."/>
            <person name="Dedhia N."/>
            <person name="Preston R."/>
            <person name="Balija V."/>
            <person name="McCombie W.R."/>
            <person name="Chow T."/>
            <person name="Chen H."/>
            <person name="Chung M."/>
            <person name="Chen C."/>
            <person name="Shaw J."/>
            <person name="Wu H."/>
            <person name="Hsiao K."/>
            <person name="Chao Y."/>
            <person name="Chu M."/>
            <person name="Cheng C."/>
            <person name="Hour A."/>
            <person name="Lee P."/>
            <person name="Lin S."/>
            <person name="Lin Y."/>
            <person name="Liou J."/>
            <person name="Liu S."/>
            <person name="Hsing Y."/>
            <person name="Raghuvanshi S."/>
            <person name="Mohanty A."/>
            <person name="Bharti A.K."/>
            <person name="Gaur A."/>
            <person name="Gupta V."/>
            <person name="Kumar D."/>
            <person name="Ravi V."/>
            <person name="Vij S."/>
            <person name="Kapur A."/>
            <person name="Khurana P."/>
            <person name="Khurana P."/>
            <person name="Khurana J.P."/>
            <person name="Tyagi A.K."/>
            <person name="Gaikwad K."/>
            <person name="Singh A."/>
            <person name="Dalal V."/>
            <person name="Srivastava S."/>
            <person name="Dixit A."/>
            <person name="Pal A.K."/>
            <person name="Ghazi I.A."/>
            <person name="Yadav M."/>
            <person name="Pandit A."/>
            <person name="Bhargava A."/>
            <person name="Sureshbabu K."/>
            <person name="Batra K."/>
            <person name="Sharma T.R."/>
            <person name="Mohapatra T."/>
            <person name="Singh N.K."/>
            <person name="Messing J."/>
            <person name="Nelson A.B."/>
            <person name="Fuks G."/>
            <person name="Kavchok S."/>
            <person name="Keizer G."/>
            <person name="Linton E."/>
            <person name="Llaca V."/>
            <person name="Song R."/>
            <person name="Tanyolac B."/>
            <person name="Young S."/>
            <person name="Ho-Il K."/>
            <person name="Hahn J.H."/>
            <person name="Sangsakoo G."/>
            <person name="Vanavichit A."/>
            <person name="de Mattos Luiz.A.T."/>
            <person name="Zimmer P.D."/>
            <person name="Malone G."/>
            <person name="Dellagostin O."/>
            <person name="de Oliveira A.C."/>
            <person name="Bevan M."/>
            <person name="Bancroft I."/>
            <person name="Minx P."/>
            <person name="Cordum H."/>
            <person name="Wilson R."/>
            <person name="Cheng Z."/>
            <person name="Jin W."/>
            <person name="Jiang J."/>
            <person name="Leong S.A."/>
            <person name="Iwama H."/>
            <person name="Gojobori T."/>
            <person name="Itoh T."/>
            <person name="Niimura Y."/>
            <person name="Fujii Y."/>
            <person name="Habara T."/>
            <person name="Sakai H."/>
            <person name="Sato Y."/>
            <person name="Wilson G."/>
            <person name="Kumar K."/>
            <person name="McCouch S."/>
            <person name="Juretic N."/>
            <person name="Hoen D."/>
            <person name="Wright S."/>
            <person name="Bruskiewich R."/>
            <person name="Bureau T."/>
            <person name="Miyao A."/>
            <person name="Hirochika H."/>
            <person name="Nishikawa T."/>
            <person name="Kadowaki K."/>
            <person name="Sugiura M."/>
            <person name="Burr B."/>
            <person name="Sasaki T."/>
        </authorList>
    </citation>
    <scope>NUCLEOTIDE SEQUENCE [LARGE SCALE GENOMIC DNA]</scope>
    <source>
        <strain evidence="2">cv. Nipponbare</strain>
    </source>
</reference>
<reference evidence="2" key="2">
    <citation type="journal article" date="2008" name="Nucleic Acids Res.">
        <title>The rice annotation project database (RAP-DB): 2008 update.</title>
        <authorList>
            <consortium name="The rice annotation project (RAP)"/>
        </authorList>
    </citation>
    <scope>GENOME REANNOTATION</scope>
    <source>
        <strain evidence="2">cv. Nipponbare</strain>
    </source>
</reference>
<dbReference type="EMBL" id="AC123974">
    <property type="protein sequence ID" value="AAO19371.1"/>
    <property type="molecule type" value="Genomic_DNA"/>
</dbReference>
<evidence type="ECO:0000313" key="1">
    <source>
        <dbReference type="EMBL" id="AAO19371.1"/>
    </source>
</evidence>
<name>Q10EP4_ORYSJ</name>
<evidence type="ECO:0000313" key="2">
    <source>
        <dbReference type="Proteomes" id="UP000000763"/>
    </source>
</evidence>
<accession>Q10EP4</accession>
<dbReference type="AlphaFoldDB" id="Q10EP4"/>